<feature type="region of interest" description="Disordered" evidence="1">
    <location>
        <begin position="67"/>
        <end position="157"/>
    </location>
</feature>
<feature type="compositionally biased region" description="Polar residues" evidence="1">
    <location>
        <begin position="323"/>
        <end position="335"/>
    </location>
</feature>
<feature type="compositionally biased region" description="Polar residues" evidence="1">
    <location>
        <begin position="502"/>
        <end position="517"/>
    </location>
</feature>
<feature type="compositionally biased region" description="Low complexity" evidence="1">
    <location>
        <begin position="130"/>
        <end position="150"/>
    </location>
</feature>
<feature type="compositionally biased region" description="Basic and acidic residues" evidence="1">
    <location>
        <begin position="297"/>
        <end position="306"/>
    </location>
</feature>
<feature type="compositionally biased region" description="Low complexity" evidence="1">
    <location>
        <begin position="416"/>
        <end position="426"/>
    </location>
</feature>
<sequence length="974" mass="108478">MSRYSWFWGHSEADSTQNTTDNSTSSSNHNTETNDSIPTMSTATNNINNTQNSSSAIDTISNSIVSNSPTDKTNALTNASPTNIETSSVTSETLSTTSTLLEDDSLTSSAIPIPKRSSNSRRTYDDQKSKSSSSFRSWWSSSASRSSPIPSNLPEKRGLQEIKEGVKHITTNPSDRLLNMSSHSSSTNPTTAVDMTTVKAEMIERRVRKSGSSSSLSNLLEPSRGKRKRRTESHPTIPVEFTGEDMVRQTSTQSAPDISSDSKRDHALIIKEETKLSTSNASTSSRSSWWRFVGVTTKDDSSKEQSDNSNSITEKPEKALPATINSNESTNTQPAVSEENAVKTESTNGHSVAKKRSGEIKRWSLFGTWSASTPDLTEQTTNEHYSKSFTEPTFAESLSSSSPTSSSSKQKDPAQSSSSTTNSNSTAQPQMTEISRKQKSPQRSTSYPRHAINPVVQTLPQTRSSWLHFFSSDAAKSAVKIDNGPDRKLIESSEMIEKKEQSIASPTRIDQQGNRQKTITKETEERKSLDPVRPPSPKAKPPNKVLPSFDELPQFNSHRRPDSFIQQTLHAINSYLFPPDRQPSGKFPRWLDEITRSSVDVKKIAIIGVHGWFPETRFVRTVIGEPTGTSPKFCDLMQTAVVNYLAQHNTYLPEDAITLIPLEGEGKIDARVDILYTNFLRNKVWREALRAADVVFVTTHSQGTPVSTMLLARLISTKYIQPKRQRIGMLAMAGVSHGPFSFLKSNLLVKYVEADAARELFEFMESDSTVVKKYRAALKIVVNAGVKMVYVASMDDQVVPLYSAVFTGINHPSILRAIYIDGPIYQADDFLMNLIVFAIRLRNHGISDHGLLVPLSEVVAGSLYCEGHSTLYEDLNVYNLCVRYLFETPPTTASSSKLKLQQFHAQHRINPHSLPWAMRGILEDKSILSSETLSREVEKLRKQYEEWDPTSKLMKDVKFRLEPFTDTFFSKSKL</sequence>
<feature type="compositionally biased region" description="Basic and acidic residues" evidence="1">
    <location>
        <begin position="490"/>
        <end position="501"/>
    </location>
</feature>
<feature type="compositionally biased region" description="Low complexity" evidence="1">
    <location>
        <begin position="210"/>
        <end position="222"/>
    </location>
</feature>
<feature type="region of interest" description="Disordered" evidence="1">
    <location>
        <begin position="490"/>
        <end position="551"/>
    </location>
</feature>
<feature type="region of interest" description="Disordered" evidence="1">
    <location>
        <begin position="297"/>
        <end position="356"/>
    </location>
</feature>
<feature type="region of interest" description="Disordered" evidence="1">
    <location>
        <begin position="170"/>
        <end position="264"/>
    </location>
</feature>
<evidence type="ECO:0000313" key="3">
    <source>
        <dbReference type="EMBL" id="CAG8528817.1"/>
    </source>
</evidence>
<comment type="caution">
    <text evidence="3">The sequence shown here is derived from an EMBL/GenBank/DDBJ whole genome shotgun (WGS) entry which is preliminary data.</text>
</comment>
<feature type="region of interest" description="Disordered" evidence="1">
    <location>
        <begin position="372"/>
        <end position="455"/>
    </location>
</feature>
<dbReference type="InterPro" id="IPR058933">
    <property type="entry name" value="YMC020W-like_ab_hydrolase"/>
</dbReference>
<feature type="compositionally biased region" description="Low complexity" evidence="1">
    <location>
        <begin position="14"/>
        <end position="54"/>
    </location>
</feature>
<proteinExistence type="predicted"/>
<dbReference type="Pfam" id="PF26147">
    <property type="entry name" value="AB_HYDROLASE_YMC0-YMC35"/>
    <property type="match status" value="1"/>
</dbReference>
<evidence type="ECO:0000259" key="2">
    <source>
        <dbReference type="Pfam" id="PF26147"/>
    </source>
</evidence>
<accession>A0A9N9FEN9</accession>
<dbReference type="OrthoDB" id="5598028at2759"/>
<dbReference type="AlphaFoldDB" id="A0A9N9FEN9"/>
<dbReference type="PANTHER" id="PTHR47349">
    <property type="entry name" value="CHROMOSOME 8, WHOLE GENOME SHOTGUN SEQUENCE"/>
    <property type="match status" value="1"/>
</dbReference>
<keyword evidence="4" id="KW-1185">Reference proteome</keyword>
<feature type="compositionally biased region" description="Low complexity" evidence="1">
    <location>
        <begin position="85"/>
        <end position="100"/>
    </location>
</feature>
<feature type="compositionally biased region" description="Polar residues" evidence="1">
    <location>
        <begin position="67"/>
        <end position="84"/>
    </location>
</feature>
<gene>
    <name evidence="3" type="ORF">PBRASI_LOCUS4004</name>
</gene>
<dbReference type="InterPro" id="IPR058934">
    <property type="entry name" value="YMC020W-like"/>
</dbReference>
<reference evidence="3" key="1">
    <citation type="submission" date="2021-06" db="EMBL/GenBank/DDBJ databases">
        <authorList>
            <person name="Kallberg Y."/>
            <person name="Tangrot J."/>
            <person name="Rosling A."/>
        </authorList>
    </citation>
    <scope>NUCLEOTIDE SEQUENCE</scope>
    <source>
        <strain evidence="3">BR232B</strain>
    </source>
</reference>
<feature type="compositionally biased region" description="Low complexity" evidence="1">
    <location>
        <begin position="397"/>
        <end position="408"/>
    </location>
</feature>
<evidence type="ECO:0000256" key="1">
    <source>
        <dbReference type="SAM" id="MobiDB-lite"/>
    </source>
</evidence>
<feature type="domain" description="YMC020W-like alpha/beta hydrolase" evidence="2">
    <location>
        <begin position="594"/>
        <end position="924"/>
    </location>
</feature>
<feature type="compositionally biased region" description="Basic and acidic residues" evidence="1">
    <location>
        <begin position="519"/>
        <end position="530"/>
    </location>
</feature>
<feature type="compositionally biased region" description="Polar residues" evidence="1">
    <location>
        <begin position="248"/>
        <end position="259"/>
    </location>
</feature>
<dbReference type="EMBL" id="CAJVPI010000390">
    <property type="protein sequence ID" value="CAG8528817.1"/>
    <property type="molecule type" value="Genomic_DNA"/>
</dbReference>
<feature type="compositionally biased region" description="Polar residues" evidence="1">
    <location>
        <begin position="170"/>
        <end position="194"/>
    </location>
</feature>
<protein>
    <submittedName>
        <fullName evidence="3">10386_t:CDS:1</fullName>
    </submittedName>
</protein>
<feature type="region of interest" description="Disordered" evidence="1">
    <location>
        <begin position="1"/>
        <end position="54"/>
    </location>
</feature>
<dbReference type="Proteomes" id="UP000789739">
    <property type="component" value="Unassembled WGS sequence"/>
</dbReference>
<feature type="compositionally biased region" description="Polar residues" evidence="1">
    <location>
        <begin position="372"/>
        <end position="391"/>
    </location>
</feature>
<organism evidence="3 4">
    <name type="scientific">Paraglomus brasilianum</name>
    <dbReference type="NCBI Taxonomy" id="144538"/>
    <lineage>
        <taxon>Eukaryota</taxon>
        <taxon>Fungi</taxon>
        <taxon>Fungi incertae sedis</taxon>
        <taxon>Mucoromycota</taxon>
        <taxon>Glomeromycotina</taxon>
        <taxon>Glomeromycetes</taxon>
        <taxon>Paraglomerales</taxon>
        <taxon>Paraglomeraceae</taxon>
        <taxon>Paraglomus</taxon>
    </lineage>
</organism>
<dbReference type="PANTHER" id="PTHR47349:SF1">
    <property type="entry name" value="AER328WP"/>
    <property type="match status" value="1"/>
</dbReference>
<evidence type="ECO:0000313" key="4">
    <source>
        <dbReference type="Proteomes" id="UP000789739"/>
    </source>
</evidence>
<name>A0A9N9FEN9_9GLOM</name>